<dbReference type="PANTHER" id="PTHR43289">
    <property type="entry name" value="MITOGEN-ACTIVATED PROTEIN KINASE KINASE KINASE 20-RELATED"/>
    <property type="match status" value="1"/>
</dbReference>
<dbReference type="InterPro" id="IPR000719">
    <property type="entry name" value="Prot_kinase_dom"/>
</dbReference>
<evidence type="ECO:0000256" key="6">
    <source>
        <dbReference type="SAM" id="Phobius"/>
    </source>
</evidence>
<keyword evidence="4" id="KW-0067">ATP-binding</keyword>
<name>A0A7W7QUD3_9ACTN</name>
<dbReference type="PROSITE" id="PS00108">
    <property type="entry name" value="PROTEIN_KINASE_ST"/>
    <property type="match status" value="1"/>
</dbReference>
<dbReference type="GO" id="GO:0005524">
    <property type="term" value="F:ATP binding"/>
    <property type="evidence" value="ECO:0007669"/>
    <property type="project" value="UniProtKB-KW"/>
</dbReference>
<dbReference type="InterPro" id="IPR011009">
    <property type="entry name" value="Kinase-like_dom_sf"/>
</dbReference>
<accession>A0A7W7QUD3</accession>
<feature type="compositionally biased region" description="Polar residues" evidence="5">
    <location>
        <begin position="289"/>
        <end position="300"/>
    </location>
</feature>
<reference evidence="8 9" key="1">
    <citation type="submission" date="2020-08" db="EMBL/GenBank/DDBJ databases">
        <title>Genomic Encyclopedia of Type Strains, Phase III (KMG-III): the genomes of soil and plant-associated and newly described type strains.</title>
        <authorList>
            <person name="Whitman W."/>
        </authorList>
    </citation>
    <scope>NUCLEOTIDE SEQUENCE [LARGE SCALE GENOMIC DNA]</scope>
    <source>
        <strain evidence="8 9">CECT 8840</strain>
    </source>
</reference>
<sequence length="497" mass="51058">MSATPLSPEDPRNLGPFRLLGRLGEGGQGVVYLGQAPGGEQVAVKLLFGADAETRTRLARELSALESVAPFCTARVLDASVEGHRPYVVSEFVDGPSLQQRIRERGPLRGGELERLVVGTATALAAIHAAGVVHRDFKPANVLLGPDGPRVVDFGIARADGASTMTSGIVGTPAYMAPEQIGGSPASPASDVFAWAATMVCAASGRSPFGADTLPAVLNRILNHDPDLSSLPPRLTGLIGACLDKDPARRPTARSLMVSLIDPGGQTHPPTDELARIGSRMAGPPVGESTDTGSAGLRTQASRRRSGPLVGVGLAAVALVVAGGVATWYLLGGTGSAPASTGGPRTTSTPVSTPTETPQETSPPPEDGGYDDLPGDSYDTGEPTSGASAGIPETFAGTWSGHIKPTGLATLREHDVTIVLAQGKNSGSWTEPTSNCSGTLKLTGTSEKVLGFNLVVPDPLQCVPGTLTLTCTGERLVYHWTDGLGLGTTYDGELSRS</sequence>
<comment type="caution">
    <text evidence="8">The sequence shown here is derived from an EMBL/GenBank/DDBJ whole genome shotgun (WGS) entry which is preliminary data.</text>
</comment>
<dbReference type="InterPro" id="IPR008271">
    <property type="entry name" value="Ser/Thr_kinase_AS"/>
</dbReference>
<protein>
    <submittedName>
        <fullName evidence="8">Serine/threonine protein kinase</fullName>
    </submittedName>
</protein>
<dbReference type="Proteomes" id="UP000552644">
    <property type="component" value="Unassembled WGS sequence"/>
</dbReference>
<dbReference type="Gene3D" id="1.10.510.10">
    <property type="entry name" value="Transferase(Phosphotransferase) domain 1"/>
    <property type="match status" value="1"/>
</dbReference>
<dbReference type="Pfam" id="PF00069">
    <property type="entry name" value="Pkinase"/>
    <property type="match status" value="1"/>
</dbReference>
<dbReference type="Gene3D" id="3.30.200.20">
    <property type="entry name" value="Phosphorylase Kinase, domain 1"/>
    <property type="match status" value="1"/>
</dbReference>
<evidence type="ECO:0000313" key="9">
    <source>
        <dbReference type="Proteomes" id="UP000552644"/>
    </source>
</evidence>
<dbReference type="PANTHER" id="PTHR43289:SF34">
    <property type="entry name" value="SERINE_THREONINE-PROTEIN KINASE YBDM-RELATED"/>
    <property type="match status" value="1"/>
</dbReference>
<keyword evidence="9" id="KW-1185">Reference proteome</keyword>
<keyword evidence="6" id="KW-1133">Transmembrane helix</keyword>
<evidence type="ECO:0000259" key="7">
    <source>
        <dbReference type="PROSITE" id="PS50011"/>
    </source>
</evidence>
<keyword evidence="6" id="KW-0472">Membrane</keyword>
<keyword evidence="8" id="KW-0723">Serine/threonine-protein kinase</keyword>
<evidence type="ECO:0000256" key="5">
    <source>
        <dbReference type="SAM" id="MobiDB-lite"/>
    </source>
</evidence>
<dbReference type="CDD" id="cd14014">
    <property type="entry name" value="STKc_PknB_like"/>
    <property type="match status" value="1"/>
</dbReference>
<feature type="domain" description="Protein kinase" evidence="7">
    <location>
        <begin position="17"/>
        <end position="271"/>
    </location>
</feature>
<feature type="transmembrane region" description="Helical" evidence="6">
    <location>
        <begin position="308"/>
        <end position="331"/>
    </location>
</feature>
<feature type="region of interest" description="Disordered" evidence="5">
    <location>
        <begin position="279"/>
        <end position="306"/>
    </location>
</feature>
<keyword evidence="3 8" id="KW-0418">Kinase</keyword>
<keyword evidence="2" id="KW-0547">Nucleotide-binding</keyword>
<gene>
    <name evidence="8" type="ORF">FHS44_006533</name>
</gene>
<organism evidence="8 9">
    <name type="scientific">Streptosporangium saharense</name>
    <dbReference type="NCBI Taxonomy" id="1706840"/>
    <lineage>
        <taxon>Bacteria</taxon>
        <taxon>Bacillati</taxon>
        <taxon>Actinomycetota</taxon>
        <taxon>Actinomycetes</taxon>
        <taxon>Streptosporangiales</taxon>
        <taxon>Streptosporangiaceae</taxon>
        <taxon>Streptosporangium</taxon>
    </lineage>
</organism>
<evidence type="ECO:0000256" key="1">
    <source>
        <dbReference type="ARBA" id="ARBA00022679"/>
    </source>
</evidence>
<keyword evidence="1" id="KW-0808">Transferase</keyword>
<keyword evidence="6" id="KW-0812">Transmembrane</keyword>
<dbReference type="SUPFAM" id="SSF56112">
    <property type="entry name" value="Protein kinase-like (PK-like)"/>
    <property type="match status" value="1"/>
</dbReference>
<dbReference type="PROSITE" id="PS50011">
    <property type="entry name" value="PROTEIN_KINASE_DOM"/>
    <property type="match status" value="1"/>
</dbReference>
<dbReference type="EMBL" id="JACHJP010000009">
    <property type="protein sequence ID" value="MBB4919391.1"/>
    <property type="molecule type" value="Genomic_DNA"/>
</dbReference>
<evidence type="ECO:0000313" key="8">
    <source>
        <dbReference type="EMBL" id="MBB4919391.1"/>
    </source>
</evidence>
<feature type="compositionally biased region" description="Low complexity" evidence="5">
    <location>
        <begin position="336"/>
        <end position="360"/>
    </location>
</feature>
<dbReference type="GO" id="GO:0004674">
    <property type="term" value="F:protein serine/threonine kinase activity"/>
    <property type="evidence" value="ECO:0007669"/>
    <property type="project" value="UniProtKB-KW"/>
</dbReference>
<proteinExistence type="predicted"/>
<dbReference type="AlphaFoldDB" id="A0A7W7QUD3"/>
<feature type="region of interest" description="Disordered" evidence="5">
    <location>
        <begin position="334"/>
        <end position="393"/>
    </location>
</feature>
<evidence type="ECO:0000256" key="4">
    <source>
        <dbReference type="ARBA" id="ARBA00022840"/>
    </source>
</evidence>
<evidence type="ECO:0000256" key="2">
    <source>
        <dbReference type="ARBA" id="ARBA00022741"/>
    </source>
</evidence>
<evidence type="ECO:0000256" key="3">
    <source>
        <dbReference type="ARBA" id="ARBA00022777"/>
    </source>
</evidence>
<dbReference type="RefSeq" id="WP_184721551.1">
    <property type="nucleotide sequence ID" value="NZ_JACHJP010000009.1"/>
</dbReference>